<protein>
    <submittedName>
        <fullName evidence="1">Uncharacterized protein</fullName>
    </submittedName>
</protein>
<accession>A0ABS2AEX7</accession>
<gene>
    <name evidence="1" type="ORF">JIG36_22780</name>
</gene>
<organism evidence="1 2">
    <name type="scientific">Paractinoplanes ovalisporus</name>
    <dbReference type="NCBI Taxonomy" id="2810368"/>
    <lineage>
        <taxon>Bacteria</taxon>
        <taxon>Bacillati</taxon>
        <taxon>Actinomycetota</taxon>
        <taxon>Actinomycetes</taxon>
        <taxon>Micromonosporales</taxon>
        <taxon>Micromonosporaceae</taxon>
        <taxon>Paractinoplanes</taxon>
    </lineage>
</organism>
<keyword evidence="2" id="KW-1185">Reference proteome</keyword>
<evidence type="ECO:0000313" key="1">
    <source>
        <dbReference type="EMBL" id="MBM2618389.1"/>
    </source>
</evidence>
<dbReference type="Proteomes" id="UP000632138">
    <property type="component" value="Unassembled WGS sequence"/>
</dbReference>
<dbReference type="EMBL" id="JAENHP010000007">
    <property type="protein sequence ID" value="MBM2618389.1"/>
    <property type="molecule type" value="Genomic_DNA"/>
</dbReference>
<sequence>MGLSGFVYCRCWKDAGLDGPIGFDEDGWLDLLTPEDPVARQWFRDGCEHDDFQVTWADLGSLGGQRYFRQTCEAIGWSLLPTMHEVLPTTNDGGIPAADVPDFLTELALFESQVGTVDETVLRDEDTGHGIHGCVGSHRSVFGWTGKLHTGIDADGFFVLDTGADPPAEVFRARRFTQRALPGDLVELTGDHGTARLPLWPIGSILPTTPERLAVVTRPQSAEDWGYRLGLLRTLCAASLATGNPVKWA</sequence>
<reference evidence="1 2" key="1">
    <citation type="submission" date="2021-01" db="EMBL/GenBank/DDBJ databases">
        <title>Actinoplanes sp. nov. LDG1-06 isolated from lichen.</title>
        <authorList>
            <person name="Saeng-In P."/>
            <person name="Phongsopitanun W."/>
            <person name="Kanchanasin P."/>
            <person name="Yuki M."/>
            <person name="Kudo T."/>
            <person name="Ohkuma M."/>
            <person name="Tanasupawat S."/>
        </authorList>
    </citation>
    <scope>NUCLEOTIDE SEQUENCE [LARGE SCALE GENOMIC DNA]</scope>
    <source>
        <strain evidence="1 2">LDG1-06</strain>
    </source>
</reference>
<proteinExistence type="predicted"/>
<name>A0ABS2AEX7_9ACTN</name>
<dbReference type="RefSeq" id="WP_203378399.1">
    <property type="nucleotide sequence ID" value="NZ_JAENHP010000007.1"/>
</dbReference>
<evidence type="ECO:0000313" key="2">
    <source>
        <dbReference type="Proteomes" id="UP000632138"/>
    </source>
</evidence>
<comment type="caution">
    <text evidence="1">The sequence shown here is derived from an EMBL/GenBank/DDBJ whole genome shotgun (WGS) entry which is preliminary data.</text>
</comment>